<dbReference type="SUPFAM" id="SSF81321">
    <property type="entry name" value="Family A G protein-coupled receptor-like"/>
    <property type="match status" value="1"/>
</dbReference>
<dbReference type="Proteomes" id="UP001164746">
    <property type="component" value="Chromosome 13"/>
</dbReference>
<proteinExistence type="predicted"/>
<gene>
    <name evidence="1" type="ORF">MAR_037606</name>
</gene>
<dbReference type="EMBL" id="CP111024">
    <property type="protein sequence ID" value="WAR23937.1"/>
    <property type="molecule type" value="Genomic_DNA"/>
</dbReference>
<organism evidence="1 2">
    <name type="scientific">Mya arenaria</name>
    <name type="common">Soft-shell clam</name>
    <dbReference type="NCBI Taxonomy" id="6604"/>
    <lineage>
        <taxon>Eukaryota</taxon>
        <taxon>Metazoa</taxon>
        <taxon>Spiralia</taxon>
        <taxon>Lophotrochozoa</taxon>
        <taxon>Mollusca</taxon>
        <taxon>Bivalvia</taxon>
        <taxon>Autobranchia</taxon>
        <taxon>Heteroconchia</taxon>
        <taxon>Euheterodonta</taxon>
        <taxon>Imparidentia</taxon>
        <taxon>Neoheterodontei</taxon>
        <taxon>Myida</taxon>
        <taxon>Myoidea</taxon>
        <taxon>Myidae</taxon>
        <taxon>Mya</taxon>
    </lineage>
</organism>
<sequence>MKSCIPESTTVASYFHVSSITKVFVDWLPYIQACINPVCYCFMSRKFRRSVRVMFARPTRRSLQESANGYQTVTSSSDP</sequence>
<keyword evidence="2" id="KW-1185">Reference proteome</keyword>
<evidence type="ECO:0000313" key="2">
    <source>
        <dbReference type="Proteomes" id="UP001164746"/>
    </source>
</evidence>
<accession>A0ABY7FSD1</accession>
<feature type="non-terminal residue" evidence="1">
    <location>
        <position position="79"/>
    </location>
</feature>
<evidence type="ECO:0000313" key="1">
    <source>
        <dbReference type="EMBL" id="WAR23937.1"/>
    </source>
</evidence>
<evidence type="ECO:0008006" key="3">
    <source>
        <dbReference type="Google" id="ProtNLM"/>
    </source>
</evidence>
<dbReference type="Gene3D" id="1.20.1070.10">
    <property type="entry name" value="Rhodopsin 7-helix transmembrane proteins"/>
    <property type="match status" value="1"/>
</dbReference>
<name>A0ABY7FSD1_MYAAR</name>
<reference evidence="1" key="1">
    <citation type="submission" date="2022-11" db="EMBL/GenBank/DDBJ databases">
        <title>Centuries of genome instability and evolution in soft-shell clam transmissible cancer (bioRxiv).</title>
        <authorList>
            <person name="Hart S.F.M."/>
            <person name="Yonemitsu M.A."/>
            <person name="Giersch R.M."/>
            <person name="Beal B.F."/>
            <person name="Arriagada G."/>
            <person name="Davis B.W."/>
            <person name="Ostrander E.A."/>
            <person name="Goff S.P."/>
            <person name="Metzger M.J."/>
        </authorList>
    </citation>
    <scope>NUCLEOTIDE SEQUENCE</scope>
    <source>
        <strain evidence="1">MELC-2E11</strain>
        <tissue evidence="1">Siphon/mantle</tissue>
    </source>
</reference>
<protein>
    <recommendedName>
        <fullName evidence="3">G-protein coupled receptors family 1 profile domain-containing protein</fullName>
    </recommendedName>
</protein>